<evidence type="ECO:0000256" key="6">
    <source>
        <dbReference type="SAM" id="Phobius"/>
    </source>
</evidence>
<evidence type="ECO:0000256" key="3">
    <source>
        <dbReference type="ARBA" id="ARBA00022960"/>
    </source>
</evidence>
<keyword evidence="5 6" id="KW-0472">Membrane</keyword>
<feature type="transmembrane region" description="Helical" evidence="6">
    <location>
        <begin position="67"/>
        <end position="90"/>
    </location>
</feature>
<accession>A0A376H0S7</accession>
<organism evidence="7 8">
    <name type="scientific">Enterococcus gallinarum</name>
    <dbReference type="NCBI Taxonomy" id="1353"/>
    <lineage>
        <taxon>Bacteria</taxon>
        <taxon>Bacillati</taxon>
        <taxon>Bacillota</taxon>
        <taxon>Bacilli</taxon>
        <taxon>Lactobacillales</taxon>
        <taxon>Enterococcaceae</taxon>
        <taxon>Enterococcus</taxon>
    </lineage>
</organism>
<dbReference type="RefSeq" id="WP_060814352.1">
    <property type="nucleotide sequence ID" value="NZ_JBHULA010000054.1"/>
</dbReference>
<dbReference type="InterPro" id="IPR018365">
    <property type="entry name" value="Cell_cycle_FtsW-rel_CS"/>
</dbReference>
<proteinExistence type="predicted"/>
<dbReference type="GO" id="GO:0005886">
    <property type="term" value="C:plasma membrane"/>
    <property type="evidence" value="ECO:0007669"/>
    <property type="project" value="TreeGrafter"/>
</dbReference>
<feature type="transmembrane region" description="Helical" evidence="6">
    <location>
        <begin position="145"/>
        <end position="162"/>
    </location>
</feature>
<evidence type="ECO:0000256" key="5">
    <source>
        <dbReference type="ARBA" id="ARBA00023136"/>
    </source>
</evidence>
<dbReference type="GO" id="GO:0015648">
    <property type="term" value="F:lipid-linked peptidoglycan transporter activity"/>
    <property type="evidence" value="ECO:0007669"/>
    <property type="project" value="TreeGrafter"/>
</dbReference>
<dbReference type="GO" id="GO:0008360">
    <property type="term" value="P:regulation of cell shape"/>
    <property type="evidence" value="ECO:0007669"/>
    <property type="project" value="UniProtKB-KW"/>
</dbReference>
<feature type="transmembrane region" description="Helical" evidence="6">
    <location>
        <begin position="355"/>
        <end position="376"/>
    </location>
</feature>
<keyword evidence="4 6" id="KW-1133">Transmembrane helix</keyword>
<dbReference type="InterPro" id="IPR001182">
    <property type="entry name" value="FtsW/RodA"/>
</dbReference>
<name>A0A376H0S7_ENTGA</name>
<keyword evidence="2 6" id="KW-0812">Transmembrane</keyword>
<dbReference type="PANTHER" id="PTHR30474:SF1">
    <property type="entry name" value="PEPTIDOGLYCAN GLYCOSYLTRANSFERASE MRDB"/>
    <property type="match status" value="1"/>
</dbReference>
<dbReference type="EMBL" id="UFYW01000001">
    <property type="protein sequence ID" value="STD82405.1"/>
    <property type="molecule type" value="Genomic_DNA"/>
</dbReference>
<feature type="transmembrane region" description="Helical" evidence="6">
    <location>
        <begin position="12"/>
        <end position="31"/>
    </location>
</feature>
<dbReference type="PROSITE" id="PS00428">
    <property type="entry name" value="FTSW_RODA_SPOVE"/>
    <property type="match status" value="1"/>
</dbReference>
<keyword evidence="8" id="KW-1185">Reference proteome</keyword>
<dbReference type="Proteomes" id="UP000254807">
    <property type="component" value="Unassembled WGS sequence"/>
</dbReference>
<reference evidence="7 8" key="1">
    <citation type="submission" date="2018-06" db="EMBL/GenBank/DDBJ databases">
        <authorList>
            <consortium name="Pathogen Informatics"/>
            <person name="Doyle S."/>
        </authorList>
    </citation>
    <scope>NUCLEOTIDE SEQUENCE [LARGE SCALE GENOMIC DNA]</scope>
    <source>
        <strain evidence="7 8">NCTC12360</strain>
    </source>
</reference>
<dbReference type="OrthoDB" id="9768187at2"/>
<evidence type="ECO:0000256" key="4">
    <source>
        <dbReference type="ARBA" id="ARBA00022989"/>
    </source>
</evidence>
<feature type="transmembrane region" description="Helical" evidence="6">
    <location>
        <begin position="168"/>
        <end position="184"/>
    </location>
</feature>
<evidence type="ECO:0000256" key="2">
    <source>
        <dbReference type="ARBA" id="ARBA00022692"/>
    </source>
</evidence>
<dbReference type="AlphaFoldDB" id="A0A376H0S7"/>
<evidence type="ECO:0000313" key="8">
    <source>
        <dbReference type="Proteomes" id="UP000254807"/>
    </source>
</evidence>
<dbReference type="PANTHER" id="PTHR30474">
    <property type="entry name" value="CELL CYCLE PROTEIN"/>
    <property type="match status" value="1"/>
</dbReference>
<comment type="subcellular location">
    <subcellularLocation>
        <location evidence="1">Membrane</location>
        <topology evidence="1">Multi-pass membrane protein</topology>
    </subcellularLocation>
</comment>
<keyword evidence="3" id="KW-0133">Cell shape</keyword>
<sequence length="389" mass="43844">MKYFKRHEVNYALILPVFLLFLLSIAVQYGASVLDGIDPGPVVVRQLFFCIIAAIALFAGSLLSTTFLLRFSGIFYVLSLGLMTLLYWFYDPVMFELTHTKRWIRIGSFTLQPSEIMKLAFVLFMVYLTLLYEKRQIQRTIKSDCFYILKIVLYSLPTFLLMYMQRDFGTSLVFIVMLGALFVISGVHWKLLTAIFTVLAVVGGLLLLLVFTDWGNTMLFRLHFKPYQLDRVKAWADPFAYQDSIAYQQVQSMWAIGSGGLLGASDTHIPVYVPVHESDMIFTVIGESFGFLGSSLVIFLYFYLIYQIIFAALRTNNKASVYLSITFVFGLVFQIFENIGAAIGLLPLTGIPLPFLSQGGTSLIAVGLSLGIIFGLEKAYAPKKTFPIN</sequence>
<dbReference type="GO" id="GO:0051301">
    <property type="term" value="P:cell division"/>
    <property type="evidence" value="ECO:0007669"/>
    <property type="project" value="InterPro"/>
</dbReference>
<dbReference type="Pfam" id="PF01098">
    <property type="entry name" value="FTSW_RODA_SPOVE"/>
    <property type="match status" value="1"/>
</dbReference>
<evidence type="ECO:0000313" key="7">
    <source>
        <dbReference type="EMBL" id="STD82405.1"/>
    </source>
</evidence>
<feature type="transmembrane region" description="Helical" evidence="6">
    <location>
        <begin position="116"/>
        <end position="133"/>
    </location>
</feature>
<feature type="transmembrane region" description="Helical" evidence="6">
    <location>
        <begin position="43"/>
        <end position="60"/>
    </location>
</feature>
<protein>
    <submittedName>
        <fullName evidence="7">Cell cycle protein FtsW</fullName>
    </submittedName>
</protein>
<feature type="transmembrane region" description="Helical" evidence="6">
    <location>
        <begin position="289"/>
        <end position="309"/>
    </location>
</feature>
<gene>
    <name evidence="7" type="primary">rodA_1</name>
    <name evidence="7" type="ORF">NCTC12360_00830</name>
</gene>
<evidence type="ECO:0000256" key="1">
    <source>
        <dbReference type="ARBA" id="ARBA00004141"/>
    </source>
</evidence>
<feature type="transmembrane region" description="Helical" evidence="6">
    <location>
        <begin position="191"/>
        <end position="211"/>
    </location>
</feature>
<dbReference type="GO" id="GO:0032153">
    <property type="term" value="C:cell division site"/>
    <property type="evidence" value="ECO:0007669"/>
    <property type="project" value="TreeGrafter"/>
</dbReference>
<feature type="transmembrane region" description="Helical" evidence="6">
    <location>
        <begin position="321"/>
        <end position="343"/>
    </location>
</feature>